<feature type="region of interest" description="Disordered" evidence="1">
    <location>
        <begin position="300"/>
        <end position="361"/>
    </location>
</feature>
<dbReference type="RefSeq" id="WP_259612265.1">
    <property type="nucleotide sequence ID" value="NZ_CP091139.2"/>
</dbReference>
<gene>
    <name evidence="2" type="ORF">L2X98_20475</name>
</gene>
<reference evidence="2" key="1">
    <citation type="submission" date="2022-01" db="EMBL/GenBank/DDBJ databases">
        <title>Microbacterium eymi and Microbacterium rhizovicinus sp. nov., isolated from the rhizospheric soil of Elymus tsukushiensis, a plant native to the Dokdo Islands, Republic of Korea.</title>
        <authorList>
            <person name="Hwang Y.J."/>
        </authorList>
    </citation>
    <scope>NUCLEOTIDE SEQUENCE</scope>
    <source>
        <strain evidence="2">KUDC0405</strain>
    </source>
</reference>
<protein>
    <recommendedName>
        <fullName evidence="4">AAA family ATPase</fullName>
    </recommendedName>
</protein>
<name>A0ABY5NKI6_9MICO</name>
<dbReference type="SUPFAM" id="SSF52540">
    <property type="entry name" value="P-loop containing nucleoside triphosphate hydrolases"/>
    <property type="match status" value="1"/>
</dbReference>
<evidence type="ECO:0000313" key="2">
    <source>
        <dbReference type="EMBL" id="UUT35649.1"/>
    </source>
</evidence>
<sequence length="471" mass="50657">MRQLTAHIPSFSVRPRLIVSTFGDIGARMSRDLARLDHPVLNALGGHRDDRELLALHRARPAVTDPDERPPASDTFLLDADAEQEDVLARITDGQSLVVHTLPGTGGTQTVINALGALIDDGKRVLVVSARRSTLEGVRHRLAGIGLGGLAVSPVHLRRDLIRAIGRNEKAAQPRTSDIDDALVRLRTVLRDYRRALTADRSELGVSALEIVRELTALAATHQPAAATTRFDSATLERLKNARAEAADKLVAAARLGEFRFGPDDSAWYGVTFGSTEDARAAHALARRLASRGRAGAARARVRADRADAHAAVRHDRRARRVPAAPAGHPRLARQVQPDGVRTGADRAHPGARSAPRRRASCRRPTADGCVAWPASTCARACTCPTCTSPSCGSSASAPSGRGTPRRHCRPRASRSGSATSGPCGSGRRRGWKSWMRSSGGRMLRACRRCRPPVSCAAWRDWPPIRSTSTT</sequence>
<dbReference type="Proteomes" id="UP001054811">
    <property type="component" value="Chromosome"/>
</dbReference>
<dbReference type="Gene3D" id="3.40.50.300">
    <property type="entry name" value="P-loop containing nucleotide triphosphate hydrolases"/>
    <property type="match status" value="1"/>
</dbReference>
<evidence type="ECO:0000313" key="3">
    <source>
        <dbReference type="Proteomes" id="UP001054811"/>
    </source>
</evidence>
<keyword evidence="3" id="KW-1185">Reference proteome</keyword>
<feature type="region of interest" description="Disordered" evidence="1">
    <location>
        <begin position="386"/>
        <end position="437"/>
    </location>
</feature>
<dbReference type="EMBL" id="CP091139">
    <property type="protein sequence ID" value="UUT35649.1"/>
    <property type="molecule type" value="Genomic_DNA"/>
</dbReference>
<proteinExistence type="predicted"/>
<evidence type="ECO:0000256" key="1">
    <source>
        <dbReference type="SAM" id="MobiDB-lite"/>
    </source>
</evidence>
<feature type="compositionally biased region" description="Basic and acidic residues" evidence="1">
    <location>
        <begin position="302"/>
        <end position="314"/>
    </location>
</feature>
<organism evidence="2 3">
    <name type="scientific">Microbacterium elymi</name>
    <dbReference type="NCBI Taxonomy" id="2909587"/>
    <lineage>
        <taxon>Bacteria</taxon>
        <taxon>Bacillati</taxon>
        <taxon>Actinomycetota</taxon>
        <taxon>Actinomycetes</taxon>
        <taxon>Micrococcales</taxon>
        <taxon>Microbacteriaceae</taxon>
        <taxon>Microbacterium</taxon>
    </lineage>
</organism>
<feature type="compositionally biased region" description="Basic residues" evidence="1">
    <location>
        <begin position="404"/>
        <end position="413"/>
    </location>
</feature>
<evidence type="ECO:0008006" key="4">
    <source>
        <dbReference type="Google" id="ProtNLM"/>
    </source>
</evidence>
<dbReference type="InterPro" id="IPR027417">
    <property type="entry name" value="P-loop_NTPase"/>
</dbReference>
<accession>A0ABY5NKI6</accession>
<feature type="compositionally biased region" description="Low complexity" evidence="1">
    <location>
        <begin position="386"/>
        <end position="403"/>
    </location>
</feature>